<gene>
    <name evidence="2" type="ORF">H0194_08385</name>
</gene>
<name>A0A7G7CNB9_9CORY</name>
<feature type="transmembrane region" description="Helical" evidence="1">
    <location>
        <begin position="12"/>
        <end position="32"/>
    </location>
</feature>
<keyword evidence="3" id="KW-1185">Reference proteome</keyword>
<dbReference type="KEGG" id="cik:H0194_08385"/>
<dbReference type="SUPFAM" id="SSF50998">
    <property type="entry name" value="Quinoprotein alcohol dehydrogenase-like"/>
    <property type="match status" value="1"/>
</dbReference>
<evidence type="ECO:0000256" key="1">
    <source>
        <dbReference type="SAM" id="Phobius"/>
    </source>
</evidence>
<protein>
    <submittedName>
        <fullName evidence="2">Uncharacterized protein</fullName>
    </submittedName>
</protein>
<organism evidence="2 3">
    <name type="scientific">Corynebacterium incognita</name>
    <dbReference type="NCBI Taxonomy" id="2754725"/>
    <lineage>
        <taxon>Bacteria</taxon>
        <taxon>Bacillati</taxon>
        <taxon>Actinomycetota</taxon>
        <taxon>Actinomycetes</taxon>
        <taxon>Mycobacteriales</taxon>
        <taxon>Corynebacteriaceae</taxon>
        <taxon>Corynebacterium</taxon>
    </lineage>
</organism>
<keyword evidence="1" id="KW-0472">Membrane</keyword>
<dbReference type="InterPro" id="IPR011047">
    <property type="entry name" value="Quinoprotein_ADH-like_sf"/>
</dbReference>
<proteinExistence type="predicted"/>
<dbReference type="Proteomes" id="UP000515743">
    <property type="component" value="Chromosome"/>
</dbReference>
<sequence length="408" mass="43372">MNAPVLRATRRDAIATVVITAVSTVAIAGAWFTADIRGAHLDSADTPVTEVTALTKLPTSVDEAFRAENKNPAGIARPLTAAGLTIATSESGARALNADGDQVWEYTRDADPLCSAGVAWGKVVLAFKTGRGCGDVVSLDAASGTYADTRSANNSESVVAVSSNDRVGTVSNERVELWRSDLVRTVEYGNVEAKQEAEHQPHEECTIGSALTRTELLAVTDSCPEDPESTFLRLQKTSPEDSRKPEITKDITIDGSGARLVAVGQNAAAVYIPGESPRIEAYDTSGKKISSTKVEPAPDLVDSPSPYAPATADLPHHMTWFDGNRLYLFNPATLKVERVVEDALGTGIGLGDRLVAPTRDGLAEVDWATGKIRRTVKVDRGGYTGPVHLQRAGEALVEQRGDEIIGLR</sequence>
<keyword evidence="1" id="KW-0812">Transmembrane</keyword>
<dbReference type="EMBL" id="CP059404">
    <property type="protein sequence ID" value="QNE89085.1"/>
    <property type="molecule type" value="Genomic_DNA"/>
</dbReference>
<accession>A0A7G7CNB9</accession>
<dbReference type="AlphaFoldDB" id="A0A7G7CNB9"/>
<reference evidence="2 3" key="1">
    <citation type="submission" date="2020-07" db="EMBL/GenBank/DDBJ databases">
        <title>Complete genome and description of Corynebacterium incognita strain Marseille-Q3630 sp. nov.</title>
        <authorList>
            <person name="Boxberger M."/>
        </authorList>
    </citation>
    <scope>NUCLEOTIDE SEQUENCE [LARGE SCALE GENOMIC DNA]</scope>
    <source>
        <strain evidence="2 3">Marseille-Q3630</strain>
    </source>
</reference>
<evidence type="ECO:0000313" key="2">
    <source>
        <dbReference type="EMBL" id="QNE89085.1"/>
    </source>
</evidence>
<keyword evidence="1" id="KW-1133">Transmembrane helix</keyword>
<dbReference type="RefSeq" id="WP_185175471.1">
    <property type="nucleotide sequence ID" value="NZ_CP059404.1"/>
</dbReference>
<evidence type="ECO:0000313" key="3">
    <source>
        <dbReference type="Proteomes" id="UP000515743"/>
    </source>
</evidence>